<dbReference type="OrthoDB" id="6500660at2759"/>
<dbReference type="EMBL" id="OC930946">
    <property type="protein sequence ID" value="CAD7658918.1"/>
    <property type="molecule type" value="Genomic_DNA"/>
</dbReference>
<protein>
    <recommendedName>
        <fullName evidence="3">Sushi domain-containing protein</fullName>
    </recommendedName>
</protein>
<proteinExistence type="predicted"/>
<dbReference type="InterPro" id="IPR035976">
    <property type="entry name" value="Sushi/SCR/CCP_sf"/>
</dbReference>
<dbReference type="SUPFAM" id="SSF57535">
    <property type="entry name" value="Complement control module/SCR domain"/>
    <property type="match status" value="1"/>
</dbReference>
<name>A0A7R9MEW7_9ACAR</name>
<dbReference type="PROSITE" id="PS50923">
    <property type="entry name" value="SUSHI"/>
    <property type="match status" value="1"/>
</dbReference>
<dbReference type="AlphaFoldDB" id="A0A7R9MEW7"/>
<evidence type="ECO:0000256" key="1">
    <source>
        <dbReference type="ARBA" id="ARBA00023157"/>
    </source>
</evidence>
<comment type="caution">
    <text evidence="2">Lacks conserved residue(s) required for the propagation of feature annotation.</text>
</comment>
<sequence length="274" mass="31454">MDWKSRGNAFRNNDINVAKIYNKQNNTLIKEYNISGALEPFAKFGNSFIVERYGQPLRAYGAKSYRIELYLQSKSLIQLVRISLSVVNHLIDERIRRTKWNITDVRVSPYRKCSLHSHSAVSPWAHNSTRFDYWYSCESLDAPNFAKELKNKSNMIAIDTEAGDVVDMDLATFILADQYTNDGDPHQPICGTPEIPIGLDTHVINHHTRYAFKCAQGFSRTDGSGAPIDFASHELFCDTDMKWKGSLPDCMPQKTCKKFELTEKHLTEVYHYEK</sequence>
<feature type="domain" description="Sushi" evidence="3">
    <location>
        <begin position="188"/>
        <end position="252"/>
    </location>
</feature>
<keyword evidence="2" id="KW-0768">Sushi</keyword>
<evidence type="ECO:0000259" key="3">
    <source>
        <dbReference type="PROSITE" id="PS50923"/>
    </source>
</evidence>
<reference evidence="4" key="1">
    <citation type="submission" date="2020-11" db="EMBL/GenBank/DDBJ databases">
        <authorList>
            <person name="Tran Van P."/>
        </authorList>
    </citation>
    <scope>NUCLEOTIDE SEQUENCE</scope>
</reference>
<accession>A0A7R9MEW7</accession>
<keyword evidence="1" id="KW-1015">Disulfide bond</keyword>
<dbReference type="InterPro" id="IPR000436">
    <property type="entry name" value="Sushi_SCR_CCP_dom"/>
</dbReference>
<evidence type="ECO:0000313" key="5">
    <source>
        <dbReference type="Proteomes" id="UP000728032"/>
    </source>
</evidence>
<evidence type="ECO:0000256" key="2">
    <source>
        <dbReference type="PROSITE-ProRule" id="PRU00302"/>
    </source>
</evidence>
<organism evidence="4">
    <name type="scientific">Oppiella nova</name>
    <dbReference type="NCBI Taxonomy" id="334625"/>
    <lineage>
        <taxon>Eukaryota</taxon>
        <taxon>Metazoa</taxon>
        <taxon>Ecdysozoa</taxon>
        <taxon>Arthropoda</taxon>
        <taxon>Chelicerata</taxon>
        <taxon>Arachnida</taxon>
        <taxon>Acari</taxon>
        <taxon>Acariformes</taxon>
        <taxon>Sarcoptiformes</taxon>
        <taxon>Oribatida</taxon>
        <taxon>Brachypylina</taxon>
        <taxon>Oppioidea</taxon>
        <taxon>Oppiidae</taxon>
        <taxon>Oppiella</taxon>
    </lineage>
</organism>
<dbReference type="EMBL" id="CAJPVJ010016121">
    <property type="protein sequence ID" value="CAG2176104.1"/>
    <property type="molecule type" value="Genomic_DNA"/>
</dbReference>
<dbReference type="Proteomes" id="UP000728032">
    <property type="component" value="Unassembled WGS sequence"/>
</dbReference>
<gene>
    <name evidence="4" type="ORF">ONB1V03_LOCUS15538</name>
</gene>
<feature type="non-terminal residue" evidence="4">
    <location>
        <position position="274"/>
    </location>
</feature>
<evidence type="ECO:0000313" key="4">
    <source>
        <dbReference type="EMBL" id="CAD7658918.1"/>
    </source>
</evidence>
<keyword evidence="5" id="KW-1185">Reference proteome</keyword>